<protein>
    <recommendedName>
        <fullName evidence="1">PARP catalytic domain-containing protein</fullName>
    </recommendedName>
</protein>
<feature type="domain" description="PARP catalytic" evidence="1">
    <location>
        <begin position="228"/>
        <end position="352"/>
    </location>
</feature>
<sequence length="352" mass="39493">MVVALFLFPLVARKRWTTNRPPLVVANRPSAATLSLFVFFLDRGPPVSRKSESPCRGDVLSYRQRGLPGRVLSFEDGEWKDFAENIISLVQEDFRLKKAITEAYFKNQHFLLDFIHMVYIDLKTGLQKPIAWIDVDGKCFFPEVCPENYGLSRYHHYGKGKQVHMFCDPNGTHELDAHLEISVSAAESSSSGSDDEVMSNVKRIKKEENPLCDQGNETVGENGPCPFLPSDTSALESWQEKKVRPAGDLRVSAVQDLLLQSLGQVIDAKDILRILKTPAKNDLGMVRFSLFQEQATITQKIRGNANVRYAWLSSSKDAVEEVMSKGILRKPIQKPAFGNGIHLAPANCSNIW</sequence>
<reference evidence="2 3" key="1">
    <citation type="journal article" date="2014" name="Agronomy (Basel)">
        <title>A Draft Genome Sequence for Ensete ventricosum, the Drought-Tolerant Tree Against Hunger.</title>
        <authorList>
            <person name="Harrison J."/>
            <person name="Moore K.A."/>
            <person name="Paszkiewicz K."/>
            <person name="Jones T."/>
            <person name="Grant M."/>
            <person name="Ambacheew D."/>
            <person name="Muzemil S."/>
            <person name="Studholme D.J."/>
        </authorList>
    </citation>
    <scope>NUCLEOTIDE SEQUENCE [LARGE SCALE GENOMIC DNA]</scope>
</reference>
<dbReference type="EMBL" id="AMZH03003828">
    <property type="protein sequence ID" value="RRT71026.1"/>
    <property type="molecule type" value="Genomic_DNA"/>
</dbReference>
<dbReference type="Proteomes" id="UP000287651">
    <property type="component" value="Unassembled WGS sequence"/>
</dbReference>
<comment type="caution">
    <text evidence="2">The sequence shown here is derived from an EMBL/GenBank/DDBJ whole genome shotgun (WGS) entry which is preliminary data.</text>
</comment>
<dbReference type="PANTHER" id="PTHR32263">
    <property type="entry name" value="INACTIVE POLY [ADP-RIBOSE] POLYMERASE SRO4-RELATED"/>
    <property type="match status" value="1"/>
</dbReference>
<dbReference type="PROSITE" id="PS51059">
    <property type="entry name" value="PARP_CATALYTIC"/>
    <property type="match status" value="1"/>
</dbReference>
<dbReference type="InterPro" id="IPR057823">
    <property type="entry name" value="WWE_RCD1"/>
</dbReference>
<dbReference type="PANTHER" id="PTHR32263:SF5">
    <property type="entry name" value="INACTIVE POLY [ADP-RIBOSE] POLYMERASE SRO1-RELATED"/>
    <property type="match status" value="1"/>
</dbReference>
<dbReference type="InterPro" id="IPR012317">
    <property type="entry name" value="Poly(ADP-ribose)pol_cat_dom"/>
</dbReference>
<dbReference type="Pfam" id="PF23467">
    <property type="entry name" value="WWE_5"/>
    <property type="match status" value="1"/>
</dbReference>
<gene>
    <name evidence="2" type="ORF">B296_00035940</name>
</gene>
<organism evidence="2 3">
    <name type="scientific">Ensete ventricosum</name>
    <name type="common">Abyssinian banana</name>
    <name type="synonym">Musa ensete</name>
    <dbReference type="NCBI Taxonomy" id="4639"/>
    <lineage>
        <taxon>Eukaryota</taxon>
        <taxon>Viridiplantae</taxon>
        <taxon>Streptophyta</taxon>
        <taxon>Embryophyta</taxon>
        <taxon>Tracheophyta</taxon>
        <taxon>Spermatophyta</taxon>
        <taxon>Magnoliopsida</taxon>
        <taxon>Liliopsida</taxon>
        <taxon>Zingiberales</taxon>
        <taxon>Musaceae</taxon>
        <taxon>Ensete</taxon>
    </lineage>
</organism>
<dbReference type="SUPFAM" id="SSF56399">
    <property type="entry name" value="ADP-ribosylation"/>
    <property type="match status" value="1"/>
</dbReference>
<evidence type="ECO:0000313" key="2">
    <source>
        <dbReference type="EMBL" id="RRT71026.1"/>
    </source>
</evidence>
<dbReference type="Gene3D" id="3.90.228.10">
    <property type="match status" value="1"/>
</dbReference>
<evidence type="ECO:0000259" key="1">
    <source>
        <dbReference type="PROSITE" id="PS51059"/>
    </source>
</evidence>
<proteinExistence type="predicted"/>
<evidence type="ECO:0000313" key="3">
    <source>
        <dbReference type="Proteomes" id="UP000287651"/>
    </source>
</evidence>
<dbReference type="InterPro" id="IPR044964">
    <property type="entry name" value="RCD1/SRO1-5"/>
</dbReference>
<dbReference type="AlphaFoldDB" id="A0A427A486"/>
<accession>A0A427A486</accession>
<dbReference type="GO" id="GO:0003950">
    <property type="term" value="F:NAD+ poly-ADP-ribosyltransferase activity"/>
    <property type="evidence" value="ECO:0007669"/>
    <property type="project" value="InterPro"/>
</dbReference>
<name>A0A427A486_ENSVE</name>